<dbReference type="PROSITE" id="PS00623">
    <property type="entry name" value="GMC_OXRED_1"/>
    <property type="match status" value="1"/>
</dbReference>
<evidence type="ECO:0000313" key="13">
    <source>
        <dbReference type="Proteomes" id="UP000011715"/>
    </source>
</evidence>
<name>A0A0C4E978_MAGP6</name>
<accession>A0A0C4E978</accession>
<dbReference type="PROSITE" id="PS00624">
    <property type="entry name" value="GMC_OXRED_2"/>
    <property type="match status" value="1"/>
</dbReference>
<dbReference type="Pfam" id="PF05199">
    <property type="entry name" value="GMC_oxred_C"/>
    <property type="match status" value="1"/>
</dbReference>
<dbReference type="InterPro" id="IPR012132">
    <property type="entry name" value="GMC_OxRdtase"/>
</dbReference>
<dbReference type="STRING" id="644358.A0A0C4E978"/>
<dbReference type="Gene3D" id="3.30.560.10">
    <property type="entry name" value="Glucose Oxidase, domain 3"/>
    <property type="match status" value="1"/>
</dbReference>
<feature type="signal peptide" evidence="8">
    <location>
        <begin position="1"/>
        <end position="23"/>
    </location>
</feature>
<dbReference type="SUPFAM" id="SSF51905">
    <property type="entry name" value="FAD/NAD(P)-binding domain"/>
    <property type="match status" value="1"/>
</dbReference>
<sequence>MKQRKAVALLALHQAWFGDCVVAKTFDYIVVGGGTAGLVIASRLSECPSVSVAVIEPGGDERGNPNVTDPDSWLLNFNTHTDWAYRTVPQPGINRRPMDYHQGKALGGSSAINEMTYIRADAAEIDAWETLGNPGWNFVSLLPYYLRSEAFTFPDEALQKAGVTYEPAVHNQRGSVHTGYPLGFTTTSPYTLSVREAFKNLGVPHNVDSADGSVYGVSTNPQTLDPGLNIRWDSAHAYLHPAENRPNLKIIKGTGRRLTWASGGEAKQGPGCPGKRASSIEYITKDGESVTLSARKEVILSAGSLRSPLILEASGIGNPKILKPLGIDVEIDLPGVGENFQEQPNNSLQYTSNRTANLAGHTVSQAFISAADVFGESAPDIANLTREQLPRWAEQITSAAGGPGFVNKTAVETLLRLQHDMIFSSRRKGATPFAEVLAVMLEGGPTASAYWILFPFSRGSVHLASRDVTDMDRPVIDPRLNLVGFDLRAQTEVGKWADKLWLTEPLASFDAVRVTPGLDVLSGNATDGQWEGFTRASTILGSHNLGTASMMSRELGGVVDHQLKVYGTSNVRVVDMSIFPMQHSGHPTATLYAVAERAADIIKQSSLYNS</sequence>
<evidence type="ECO:0000256" key="2">
    <source>
        <dbReference type="ARBA" id="ARBA00010790"/>
    </source>
</evidence>
<dbReference type="AlphaFoldDB" id="A0A0C4E978"/>
<evidence type="ECO:0000256" key="8">
    <source>
        <dbReference type="SAM" id="SignalP"/>
    </source>
</evidence>
<protein>
    <submittedName>
        <fullName evidence="11">Glucose oxidase</fullName>
    </submittedName>
</protein>
<dbReference type="Gene3D" id="4.10.450.10">
    <property type="entry name" value="Glucose Oxidase, domain 2"/>
    <property type="match status" value="1"/>
</dbReference>
<dbReference type="EMBL" id="ADBL01002244">
    <property type="status" value="NOT_ANNOTATED_CDS"/>
    <property type="molecule type" value="Genomic_DNA"/>
</dbReference>
<evidence type="ECO:0000259" key="9">
    <source>
        <dbReference type="PROSITE" id="PS00623"/>
    </source>
</evidence>
<dbReference type="EnsemblFungi" id="MAPG_09157T0">
    <property type="protein sequence ID" value="MAPG_09157T0"/>
    <property type="gene ID" value="MAPG_09157"/>
</dbReference>
<feature type="domain" description="Glucose-methanol-choline oxidoreductase N-terminal" evidence="10">
    <location>
        <begin position="303"/>
        <end position="317"/>
    </location>
</feature>
<dbReference type="InterPro" id="IPR027424">
    <property type="entry name" value="Glucose_Oxidase_domain_2"/>
</dbReference>
<dbReference type="GO" id="GO:0050660">
    <property type="term" value="F:flavin adenine dinucleotide binding"/>
    <property type="evidence" value="ECO:0007669"/>
    <property type="project" value="InterPro"/>
</dbReference>
<evidence type="ECO:0000256" key="1">
    <source>
        <dbReference type="ARBA" id="ARBA00001974"/>
    </source>
</evidence>
<dbReference type="SUPFAM" id="SSF54373">
    <property type="entry name" value="FAD-linked reductases, C-terminal domain"/>
    <property type="match status" value="1"/>
</dbReference>
<keyword evidence="8" id="KW-0732">Signal</keyword>
<dbReference type="PANTHER" id="PTHR11552">
    <property type="entry name" value="GLUCOSE-METHANOL-CHOLINE GMC OXIDOREDUCTASE"/>
    <property type="match status" value="1"/>
</dbReference>
<evidence type="ECO:0000259" key="10">
    <source>
        <dbReference type="PROSITE" id="PS00624"/>
    </source>
</evidence>
<comment type="similarity">
    <text evidence="2 7">Belongs to the GMC oxidoreductase family.</text>
</comment>
<dbReference type="InterPro" id="IPR000172">
    <property type="entry name" value="GMC_OxRdtase_N"/>
</dbReference>
<dbReference type="Pfam" id="PF00732">
    <property type="entry name" value="GMC_oxred_N"/>
    <property type="match status" value="1"/>
</dbReference>
<dbReference type="PIRSF" id="PIRSF000137">
    <property type="entry name" value="Alcohol_oxidase"/>
    <property type="match status" value="1"/>
</dbReference>
<evidence type="ECO:0000256" key="4">
    <source>
        <dbReference type="ARBA" id="ARBA00022827"/>
    </source>
</evidence>
<organism evidence="12 13">
    <name type="scientific">Magnaporthiopsis poae (strain ATCC 64411 / 73-15)</name>
    <name type="common">Kentucky bluegrass fungus</name>
    <name type="synonym">Magnaporthe poae</name>
    <dbReference type="NCBI Taxonomy" id="644358"/>
    <lineage>
        <taxon>Eukaryota</taxon>
        <taxon>Fungi</taxon>
        <taxon>Dikarya</taxon>
        <taxon>Ascomycota</taxon>
        <taxon>Pezizomycotina</taxon>
        <taxon>Sordariomycetes</taxon>
        <taxon>Sordariomycetidae</taxon>
        <taxon>Magnaporthales</taxon>
        <taxon>Magnaporthaceae</taxon>
        <taxon>Magnaporthiopsis</taxon>
    </lineage>
</organism>
<dbReference type="OrthoDB" id="269227at2759"/>
<comment type="cofactor">
    <cofactor evidence="1">
        <name>FAD</name>
        <dbReference type="ChEBI" id="CHEBI:57692"/>
    </cofactor>
</comment>
<keyword evidence="13" id="KW-1185">Reference proteome</keyword>
<evidence type="ECO:0000256" key="7">
    <source>
        <dbReference type="RuleBase" id="RU003968"/>
    </source>
</evidence>
<reference evidence="13" key="2">
    <citation type="submission" date="2010-05" db="EMBL/GenBank/DDBJ databases">
        <title>The genome sequence of Magnaporthe poae strain ATCC 64411.</title>
        <authorList>
            <person name="Ma L.-J."/>
            <person name="Dead R."/>
            <person name="Young S."/>
            <person name="Zeng Q."/>
            <person name="Koehrsen M."/>
            <person name="Alvarado L."/>
            <person name="Berlin A."/>
            <person name="Chapman S.B."/>
            <person name="Chen Z."/>
            <person name="Freedman E."/>
            <person name="Gellesch M."/>
            <person name="Goldberg J."/>
            <person name="Griggs A."/>
            <person name="Gujja S."/>
            <person name="Heilman E.R."/>
            <person name="Heiman D."/>
            <person name="Hepburn T."/>
            <person name="Howarth C."/>
            <person name="Jen D."/>
            <person name="Larson L."/>
            <person name="Mehta T."/>
            <person name="Neiman D."/>
            <person name="Pearson M."/>
            <person name="Roberts A."/>
            <person name="Saif S."/>
            <person name="Shea T."/>
            <person name="Shenoy N."/>
            <person name="Sisk P."/>
            <person name="Stolte C."/>
            <person name="Sykes S."/>
            <person name="Walk T."/>
            <person name="White J."/>
            <person name="Yandava C."/>
            <person name="Haas B."/>
            <person name="Nusbaum C."/>
            <person name="Birren B."/>
        </authorList>
    </citation>
    <scope>NUCLEOTIDE SEQUENCE [LARGE SCALE GENOMIC DNA]</scope>
    <source>
        <strain evidence="13">ATCC 64411 / 73-15</strain>
    </source>
</reference>
<keyword evidence="5" id="KW-0560">Oxidoreductase</keyword>
<proteinExistence type="inferred from homology"/>
<dbReference type="Gene3D" id="3.50.50.60">
    <property type="entry name" value="FAD/NAD(P)-binding domain"/>
    <property type="match status" value="1"/>
</dbReference>
<feature type="active site" description="Proton acceptor" evidence="6">
    <location>
        <position position="586"/>
    </location>
</feature>
<keyword evidence="4 7" id="KW-0274">FAD</keyword>
<reference evidence="12" key="5">
    <citation type="submission" date="2015-06" db="UniProtKB">
        <authorList>
            <consortium name="EnsemblFungi"/>
        </authorList>
    </citation>
    <scope>IDENTIFICATION</scope>
    <source>
        <strain evidence="12">ATCC 64411</strain>
    </source>
</reference>
<dbReference type="Proteomes" id="UP000011715">
    <property type="component" value="Unassembled WGS sequence"/>
</dbReference>
<dbReference type="EMBL" id="GL876974">
    <property type="protein sequence ID" value="KLU90193.1"/>
    <property type="molecule type" value="Genomic_DNA"/>
</dbReference>
<keyword evidence="3 7" id="KW-0285">Flavoprotein</keyword>
<feature type="chain" id="PRO_5010907129" evidence="8">
    <location>
        <begin position="24"/>
        <end position="610"/>
    </location>
</feature>
<gene>
    <name evidence="11" type="ORF">MAPG_09157</name>
</gene>
<feature type="active site" description="Proton donor" evidence="6">
    <location>
        <position position="543"/>
    </location>
</feature>
<reference evidence="11" key="1">
    <citation type="submission" date="2010-05" db="EMBL/GenBank/DDBJ databases">
        <title>The Genome Sequence of Magnaporthe poae strain ATCC 64411.</title>
        <authorList>
            <consortium name="The Broad Institute Genome Sequencing Platform"/>
            <consortium name="Broad Institute Genome Sequencing Center for Infectious Disease"/>
            <person name="Ma L.-J."/>
            <person name="Dead R."/>
            <person name="Young S."/>
            <person name="Zeng Q."/>
            <person name="Koehrsen M."/>
            <person name="Alvarado L."/>
            <person name="Berlin A."/>
            <person name="Chapman S.B."/>
            <person name="Chen Z."/>
            <person name="Freedman E."/>
            <person name="Gellesch M."/>
            <person name="Goldberg J."/>
            <person name="Griggs A."/>
            <person name="Gujja S."/>
            <person name="Heilman E.R."/>
            <person name="Heiman D."/>
            <person name="Hepburn T."/>
            <person name="Howarth C."/>
            <person name="Jen D."/>
            <person name="Larson L."/>
            <person name="Mehta T."/>
            <person name="Neiman D."/>
            <person name="Pearson M."/>
            <person name="Roberts A."/>
            <person name="Saif S."/>
            <person name="Shea T."/>
            <person name="Shenoy N."/>
            <person name="Sisk P."/>
            <person name="Stolte C."/>
            <person name="Sykes S."/>
            <person name="Walk T."/>
            <person name="White J."/>
            <person name="Yandava C."/>
            <person name="Haas B."/>
            <person name="Nusbaum C."/>
            <person name="Birren B."/>
        </authorList>
    </citation>
    <scope>NUCLEOTIDE SEQUENCE</scope>
    <source>
        <strain evidence="11">ATCC 64411</strain>
    </source>
</reference>
<reference evidence="11" key="3">
    <citation type="submission" date="2011-03" db="EMBL/GenBank/DDBJ databases">
        <title>Annotation of Magnaporthe poae ATCC 64411.</title>
        <authorList>
            <person name="Ma L.-J."/>
            <person name="Dead R."/>
            <person name="Young S.K."/>
            <person name="Zeng Q."/>
            <person name="Gargeya S."/>
            <person name="Fitzgerald M."/>
            <person name="Haas B."/>
            <person name="Abouelleil A."/>
            <person name="Alvarado L."/>
            <person name="Arachchi H.M."/>
            <person name="Berlin A."/>
            <person name="Brown A."/>
            <person name="Chapman S.B."/>
            <person name="Chen Z."/>
            <person name="Dunbar C."/>
            <person name="Freedman E."/>
            <person name="Gearin G."/>
            <person name="Gellesch M."/>
            <person name="Goldberg J."/>
            <person name="Griggs A."/>
            <person name="Gujja S."/>
            <person name="Heiman D."/>
            <person name="Howarth C."/>
            <person name="Larson L."/>
            <person name="Lui A."/>
            <person name="MacDonald P.J.P."/>
            <person name="Mehta T."/>
            <person name="Montmayeur A."/>
            <person name="Murphy C."/>
            <person name="Neiman D."/>
            <person name="Pearson M."/>
            <person name="Priest M."/>
            <person name="Roberts A."/>
            <person name="Saif S."/>
            <person name="Shea T."/>
            <person name="Shenoy N."/>
            <person name="Sisk P."/>
            <person name="Stolte C."/>
            <person name="Sykes S."/>
            <person name="Yandava C."/>
            <person name="Wortman J."/>
            <person name="Nusbaum C."/>
            <person name="Birren B."/>
        </authorList>
    </citation>
    <scope>NUCLEOTIDE SEQUENCE</scope>
    <source>
        <strain evidence="11">ATCC 64411</strain>
    </source>
</reference>
<evidence type="ECO:0000256" key="6">
    <source>
        <dbReference type="PIRSR" id="PIRSR000137-1"/>
    </source>
</evidence>
<feature type="domain" description="Glucose-methanol-choline oxidoreductase N-terminal" evidence="9">
    <location>
        <begin position="103"/>
        <end position="126"/>
    </location>
</feature>
<dbReference type="OMA" id="GENMIDQ"/>
<dbReference type="VEuPathDB" id="FungiDB:MAPG_09157"/>
<dbReference type="InterPro" id="IPR036188">
    <property type="entry name" value="FAD/NAD-bd_sf"/>
</dbReference>
<evidence type="ECO:0000313" key="11">
    <source>
        <dbReference type="EMBL" id="KLU90193.1"/>
    </source>
</evidence>
<reference evidence="12" key="4">
    <citation type="journal article" date="2015" name="G3 (Bethesda)">
        <title>Genome sequences of three phytopathogenic species of the Magnaporthaceae family of fungi.</title>
        <authorList>
            <person name="Okagaki L.H."/>
            <person name="Nunes C.C."/>
            <person name="Sailsbery J."/>
            <person name="Clay B."/>
            <person name="Brown D."/>
            <person name="John T."/>
            <person name="Oh Y."/>
            <person name="Young N."/>
            <person name="Fitzgerald M."/>
            <person name="Haas B.J."/>
            <person name="Zeng Q."/>
            <person name="Young S."/>
            <person name="Adiconis X."/>
            <person name="Fan L."/>
            <person name="Levin J.Z."/>
            <person name="Mitchell T.K."/>
            <person name="Okubara P.A."/>
            <person name="Farman M.L."/>
            <person name="Kohn L.M."/>
            <person name="Birren B."/>
            <person name="Ma L.-J."/>
            <person name="Dean R.A."/>
        </authorList>
    </citation>
    <scope>NUCLEOTIDE SEQUENCE</scope>
    <source>
        <strain evidence="12">ATCC 64411 / 73-15</strain>
    </source>
</reference>
<dbReference type="eggNOG" id="KOG1238">
    <property type="taxonomic scope" value="Eukaryota"/>
</dbReference>
<evidence type="ECO:0000313" key="12">
    <source>
        <dbReference type="EnsemblFungi" id="MAPG_09157T0"/>
    </source>
</evidence>
<dbReference type="InterPro" id="IPR007867">
    <property type="entry name" value="GMC_OxRtase_C"/>
</dbReference>
<evidence type="ECO:0000256" key="5">
    <source>
        <dbReference type="ARBA" id="ARBA00023002"/>
    </source>
</evidence>
<dbReference type="GO" id="GO:0016614">
    <property type="term" value="F:oxidoreductase activity, acting on CH-OH group of donors"/>
    <property type="evidence" value="ECO:0007669"/>
    <property type="project" value="InterPro"/>
</dbReference>
<evidence type="ECO:0000256" key="3">
    <source>
        <dbReference type="ARBA" id="ARBA00022630"/>
    </source>
</evidence>
<dbReference type="PANTHER" id="PTHR11552:SF201">
    <property type="entry name" value="GLUCOSE-METHANOL-CHOLINE OXIDOREDUCTASE N-TERMINAL DOMAIN-CONTAINING PROTEIN"/>
    <property type="match status" value="1"/>
</dbReference>